<dbReference type="CDD" id="cd00077">
    <property type="entry name" value="HDc"/>
    <property type="match status" value="1"/>
</dbReference>
<name>A0A017RW39_9CLOT</name>
<dbReference type="RefSeq" id="WP_035378673.1">
    <property type="nucleotide sequence ID" value="NZ_AZQP01000010.1"/>
</dbReference>
<dbReference type="Proteomes" id="UP000019681">
    <property type="component" value="Unassembled WGS sequence"/>
</dbReference>
<dbReference type="Gene3D" id="1.10.3210.10">
    <property type="entry name" value="Hypothetical protein af1432"/>
    <property type="match status" value="1"/>
</dbReference>
<keyword evidence="2" id="KW-0378">Hydrolase</keyword>
<organism evidence="2 3">
    <name type="scientific">Fervidicella metallireducens AeB</name>
    <dbReference type="NCBI Taxonomy" id="1403537"/>
    <lineage>
        <taxon>Bacteria</taxon>
        <taxon>Bacillati</taxon>
        <taxon>Bacillota</taxon>
        <taxon>Clostridia</taxon>
        <taxon>Eubacteriales</taxon>
        <taxon>Clostridiaceae</taxon>
        <taxon>Fervidicella</taxon>
    </lineage>
</organism>
<sequence length="353" mass="39867">MRLISMNKAKNGDILGQSILGVDGCILLREGVALTDNYIKKLKQLGVLYIYIKDNNLDDIEPEDPKFVEVKSQAVKSLSNVMAKLQYSNTLEIKNTIAAIKEIIEYLIENKGINSTYLLELKTFDNYTYVHSLNTSVLALFYGVQLSFSKPMLMDLGLGALLHDIGKTKIPVDILNKKGRLTDEEFAIMKKHSEYGYELIKDMAGVNQRVKDIILEHHERIDGGGYPRGLKGEKISKYARIVCISDVYDAIISDRVYRKGFPANEAYEFILGGSGTYFDFELVNIFKNNFSIYPLGSCVKLSNNFEGFVVKHNKGFPDKPVVRIIYDDKGNVITPVEVNLVEKLDIRIETIII</sequence>
<dbReference type="InterPro" id="IPR006675">
    <property type="entry name" value="HDIG_dom"/>
</dbReference>
<dbReference type="EMBL" id="AZQP01000010">
    <property type="protein sequence ID" value="EYE88983.1"/>
    <property type="molecule type" value="Genomic_DNA"/>
</dbReference>
<evidence type="ECO:0000313" key="2">
    <source>
        <dbReference type="EMBL" id="EYE88983.1"/>
    </source>
</evidence>
<dbReference type="PROSITE" id="PS51832">
    <property type="entry name" value="HD_GYP"/>
    <property type="match status" value="1"/>
</dbReference>
<dbReference type="Pfam" id="PF13487">
    <property type="entry name" value="HD_5"/>
    <property type="match status" value="1"/>
</dbReference>
<accession>A0A017RW39</accession>
<evidence type="ECO:0000259" key="1">
    <source>
        <dbReference type="PROSITE" id="PS51832"/>
    </source>
</evidence>
<protein>
    <submittedName>
        <fullName evidence="2">HD family phosphohydrolase</fullName>
    </submittedName>
</protein>
<comment type="caution">
    <text evidence="2">The sequence shown here is derived from an EMBL/GenBank/DDBJ whole genome shotgun (WGS) entry which is preliminary data.</text>
</comment>
<dbReference type="InterPro" id="IPR003607">
    <property type="entry name" value="HD/PDEase_dom"/>
</dbReference>
<dbReference type="GO" id="GO:0016787">
    <property type="term" value="F:hydrolase activity"/>
    <property type="evidence" value="ECO:0007669"/>
    <property type="project" value="UniProtKB-KW"/>
</dbReference>
<dbReference type="AlphaFoldDB" id="A0A017RW39"/>
<dbReference type="NCBIfam" id="TIGR00277">
    <property type="entry name" value="HDIG"/>
    <property type="match status" value="1"/>
</dbReference>
<dbReference type="STRING" id="1403537.Q428_04890"/>
<evidence type="ECO:0000313" key="3">
    <source>
        <dbReference type="Proteomes" id="UP000019681"/>
    </source>
</evidence>
<proteinExistence type="predicted"/>
<dbReference type="SMART" id="SM00471">
    <property type="entry name" value="HDc"/>
    <property type="match status" value="1"/>
</dbReference>
<dbReference type="PANTHER" id="PTHR43155:SF2">
    <property type="entry name" value="CYCLIC DI-GMP PHOSPHODIESTERASE PA4108"/>
    <property type="match status" value="1"/>
</dbReference>
<feature type="domain" description="HD-GYP" evidence="1">
    <location>
        <begin position="106"/>
        <end position="302"/>
    </location>
</feature>
<dbReference type="PANTHER" id="PTHR43155">
    <property type="entry name" value="CYCLIC DI-GMP PHOSPHODIESTERASE PA4108-RELATED"/>
    <property type="match status" value="1"/>
</dbReference>
<dbReference type="InterPro" id="IPR037522">
    <property type="entry name" value="HD_GYP_dom"/>
</dbReference>
<gene>
    <name evidence="2" type="ORF">Q428_04890</name>
</gene>
<keyword evidence="3" id="KW-1185">Reference proteome</keyword>
<reference evidence="2 3" key="1">
    <citation type="journal article" date="2014" name="Genome Announc.">
        <title>Draft Genome Sequence of Fervidicella metallireducens Strain AeBT, an Iron-Reducing Thermoanaerobe from the Great Artesian Basin.</title>
        <authorList>
            <person name="Patel B.K."/>
        </authorList>
    </citation>
    <scope>NUCLEOTIDE SEQUENCE [LARGE SCALE GENOMIC DNA]</scope>
    <source>
        <strain evidence="2 3">AeB</strain>
    </source>
</reference>
<dbReference type="SUPFAM" id="SSF109604">
    <property type="entry name" value="HD-domain/PDEase-like"/>
    <property type="match status" value="1"/>
</dbReference>
<dbReference type="OrthoDB" id="9804747at2"/>